<dbReference type="RefSeq" id="WP_255329053.1">
    <property type="nucleotide sequence ID" value="NZ_JAKZEU010000002.1"/>
</dbReference>
<reference evidence="2 3" key="1">
    <citation type="submission" date="2022-03" db="EMBL/GenBank/DDBJ databases">
        <authorList>
            <person name="He Y."/>
        </authorList>
    </citation>
    <scope>NUCLEOTIDE SEQUENCE [LARGE SCALE GENOMIC DNA]</scope>
    <source>
        <strain evidence="2 3">TK19116</strain>
    </source>
</reference>
<evidence type="ECO:0000256" key="1">
    <source>
        <dbReference type="SAM" id="SignalP"/>
    </source>
</evidence>
<accession>A0ABT1MP40</accession>
<name>A0ABT1MP40_9RHOB</name>
<dbReference type="EMBL" id="JAKZEU010000002">
    <property type="protein sequence ID" value="MCQ0970057.1"/>
    <property type="molecule type" value="Genomic_DNA"/>
</dbReference>
<keyword evidence="1" id="KW-0732">Signal</keyword>
<feature type="chain" id="PRO_5045720523" evidence="1">
    <location>
        <begin position="22"/>
        <end position="162"/>
    </location>
</feature>
<dbReference type="Pfam" id="PF11684">
    <property type="entry name" value="DUF3280"/>
    <property type="match status" value="1"/>
</dbReference>
<feature type="signal peptide" evidence="1">
    <location>
        <begin position="1"/>
        <end position="21"/>
    </location>
</feature>
<keyword evidence="3" id="KW-1185">Reference proteome</keyword>
<evidence type="ECO:0000313" key="2">
    <source>
        <dbReference type="EMBL" id="MCQ0970057.1"/>
    </source>
</evidence>
<dbReference type="Proteomes" id="UP001203945">
    <property type="component" value="Unassembled WGS sequence"/>
</dbReference>
<organism evidence="2 3">
    <name type="scientific">Paracoccus albicereus</name>
    <dbReference type="NCBI Taxonomy" id="2922394"/>
    <lineage>
        <taxon>Bacteria</taxon>
        <taxon>Pseudomonadati</taxon>
        <taxon>Pseudomonadota</taxon>
        <taxon>Alphaproteobacteria</taxon>
        <taxon>Rhodobacterales</taxon>
        <taxon>Paracoccaceae</taxon>
        <taxon>Paracoccus</taxon>
    </lineage>
</organism>
<sequence length="162" mass="17234">MRHILTGALTALILASSGASAAETLAVFPVKLLDTSNEARDQRADHASRQTMMAEILAEGLPGEKTMIAPETVAQVCPQATPDCLFGVARDAGADQALFVSLQKASSLIITMYVSIVELDDGALVKYGDLSFRGDTDQSWQRAAEYVVKEMAAGAFDRATPK</sequence>
<protein>
    <submittedName>
        <fullName evidence="2">DUF3280 domain-containing protein</fullName>
    </submittedName>
</protein>
<evidence type="ECO:0000313" key="3">
    <source>
        <dbReference type="Proteomes" id="UP001203945"/>
    </source>
</evidence>
<comment type="caution">
    <text evidence="2">The sequence shown here is derived from an EMBL/GenBank/DDBJ whole genome shotgun (WGS) entry which is preliminary data.</text>
</comment>
<proteinExistence type="predicted"/>
<dbReference type="InterPro" id="IPR021698">
    <property type="entry name" value="DUF3280"/>
</dbReference>
<gene>
    <name evidence="2" type="ORF">MLD63_06405</name>
</gene>